<keyword evidence="1" id="KW-0472">Membrane</keyword>
<sequence>MKHDLADDYSLAKWLKAKKELDPSSRLTGIALIFLGMVFVFWGISEVNESRIDETIREREALLLVEEIRGSEIITDKIRKRATTVEKLSSQSNFDDSLLIGSLSAIFGFILLSIGSRKLKAEPAGTGQPM</sequence>
<keyword evidence="3" id="KW-1185">Reference proteome</keyword>
<feature type="transmembrane region" description="Helical" evidence="1">
    <location>
        <begin position="27"/>
        <end position="44"/>
    </location>
</feature>
<name>A0A317ZFB5_9BACT</name>
<evidence type="ECO:0000313" key="3">
    <source>
        <dbReference type="Proteomes" id="UP000247099"/>
    </source>
</evidence>
<keyword evidence="1" id="KW-0812">Transmembrane</keyword>
<evidence type="ECO:0000256" key="1">
    <source>
        <dbReference type="SAM" id="Phobius"/>
    </source>
</evidence>
<comment type="caution">
    <text evidence="2">The sequence shown here is derived from an EMBL/GenBank/DDBJ whole genome shotgun (WGS) entry which is preliminary data.</text>
</comment>
<dbReference type="RefSeq" id="WP_146209397.1">
    <property type="nucleotide sequence ID" value="NZ_QHJQ01000019.1"/>
</dbReference>
<dbReference type="EMBL" id="QHJQ01000019">
    <property type="protein sequence ID" value="PXA02863.1"/>
    <property type="molecule type" value="Genomic_DNA"/>
</dbReference>
<reference evidence="2 3" key="1">
    <citation type="submission" date="2018-05" db="EMBL/GenBank/DDBJ databases">
        <title>Coraliomargarita sinensis sp. nov., isolated from a marine solar saltern.</title>
        <authorList>
            <person name="Zhou L.Y."/>
        </authorList>
    </citation>
    <scope>NUCLEOTIDE SEQUENCE [LARGE SCALE GENOMIC DNA]</scope>
    <source>
        <strain evidence="2 3">WN38</strain>
    </source>
</reference>
<dbReference type="AlphaFoldDB" id="A0A317ZFB5"/>
<gene>
    <name evidence="2" type="ORF">DDZ13_14935</name>
</gene>
<accession>A0A317ZFB5</accession>
<evidence type="ECO:0000313" key="2">
    <source>
        <dbReference type="EMBL" id="PXA02863.1"/>
    </source>
</evidence>
<dbReference type="InParanoid" id="A0A317ZFB5"/>
<proteinExistence type="predicted"/>
<keyword evidence="1" id="KW-1133">Transmembrane helix</keyword>
<dbReference type="Proteomes" id="UP000247099">
    <property type="component" value="Unassembled WGS sequence"/>
</dbReference>
<protein>
    <submittedName>
        <fullName evidence="2">Uncharacterized protein</fullName>
    </submittedName>
</protein>
<feature type="transmembrane region" description="Helical" evidence="1">
    <location>
        <begin position="97"/>
        <end position="114"/>
    </location>
</feature>
<organism evidence="2 3">
    <name type="scientific">Coraliomargarita sinensis</name>
    <dbReference type="NCBI Taxonomy" id="2174842"/>
    <lineage>
        <taxon>Bacteria</taxon>
        <taxon>Pseudomonadati</taxon>
        <taxon>Verrucomicrobiota</taxon>
        <taxon>Opitutia</taxon>
        <taxon>Puniceicoccales</taxon>
        <taxon>Coraliomargaritaceae</taxon>
        <taxon>Coraliomargarita</taxon>
    </lineage>
</organism>